<evidence type="ECO:0000256" key="1">
    <source>
        <dbReference type="ARBA" id="ARBA00002711"/>
    </source>
</evidence>
<dbReference type="OrthoDB" id="4069371at2759"/>
<feature type="region of interest" description="Disordered" evidence="8">
    <location>
        <begin position="146"/>
        <end position="202"/>
    </location>
</feature>
<evidence type="ECO:0000313" key="10">
    <source>
        <dbReference type="Proteomes" id="UP000243052"/>
    </source>
</evidence>
<feature type="compositionally biased region" description="Acidic residues" evidence="8">
    <location>
        <begin position="189"/>
        <end position="202"/>
    </location>
</feature>
<evidence type="ECO:0000313" key="9">
    <source>
        <dbReference type="EMBL" id="AMD19687.1"/>
    </source>
</evidence>
<protein>
    <recommendedName>
        <fullName evidence="7">Regulator of rDNA transcription 14</fullName>
    </recommendedName>
</protein>
<evidence type="ECO:0000256" key="4">
    <source>
        <dbReference type="ARBA" id="ARBA00023015"/>
    </source>
</evidence>
<proteinExistence type="inferred from homology"/>
<name>A0A109UYW9_9SACH</name>
<keyword evidence="4 7" id="KW-0805">Transcription regulation</keyword>
<comment type="similarity">
    <text evidence="3 7">Belongs to the RRT14 family.</text>
</comment>
<dbReference type="RefSeq" id="XP_017986683.1">
    <property type="nucleotide sequence ID" value="XM_018131429.1"/>
</dbReference>
<dbReference type="InterPro" id="IPR031404">
    <property type="entry name" value="Rrt14"/>
</dbReference>
<keyword evidence="10" id="KW-1185">Reference proteome</keyword>
<comment type="function">
    <text evidence="1 7">Involved in ribosome biogenesis, probably through modulation of rDNA transcription.</text>
</comment>
<evidence type="ECO:0000256" key="6">
    <source>
        <dbReference type="ARBA" id="ARBA00023242"/>
    </source>
</evidence>
<keyword evidence="6 7" id="KW-0539">Nucleus</keyword>
<dbReference type="EMBL" id="CP014243">
    <property type="protein sequence ID" value="AMD19687.1"/>
    <property type="molecule type" value="Genomic_DNA"/>
</dbReference>
<keyword evidence="5 7" id="KW-0804">Transcription</keyword>
<dbReference type="GO" id="GO:0005730">
    <property type="term" value="C:nucleolus"/>
    <property type="evidence" value="ECO:0007669"/>
    <property type="project" value="UniProtKB-SubCell"/>
</dbReference>
<dbReference type="Proteomes" id="UP000243052">
    <property type="component" value="Chromosome iii"/>
</dbReference>
<comment type="subcellular location">
    <subcellularLocation>
        <location evidence="2 7">Nucleus</location>
        <location evidence="2 7">Nucleolus</location>
    </subcellularLocation>
</comment>
<feature type="compositionally biased region" description="Basic and acidic residues" evidence="8">
    <location>
        <begin position="166"/>
        <end position="176"/>
    </location>
</feature>
<reference evidence="9 10" key="1">
    <citation type="submission" date="2016-01" db="EMBL/GenBank/DDBJ databases">
        <title>Genome sequence of the yeast Holleya sinecauda.</title>
        <authorList>
            <person name="Dietrich F.S."/>
        </authorList>
    </citation>
    <scope>NUCLEOTIDE SEQUENCE [LARGE SCALE GENOMIC DNA]</scope>
    <source>
        <strain evidence="9 10">ATCC 58844</strain>
    </source>
</reference>
<evidence type="ECO:0000256" key="8">
    <source>
        <dbReference type="SAM" id="MobiDB-lite"/>
    </source>
</evidence>
<gene>
    <name evidence="7" type="primary">RRT14</name>
    <name evidence="9" type="ORF">AW171_hschr31537</name>
</gene>
<dbReference type="STRING" id="45286.A0A109UYW9"/>
<dbReference type="GeneID" id="28722901"/>
<evidence type="ECO:0000256" key="5">
    <source>
        <dbReference type="ARBA" id="ARBA00023163"/>
    </source>
</evidence>
<dbReference type="AlphaFoldDB" id="A0A109UYW9"/>
<evidence type="ECO:0000256" key="3">
    <source>
        <dbReference type="ARBA" id="ARBA00007142"/>
    </source>
</evidence>
<sequence length="202" mass="23158">MYPSSSKAQATSAVNNLLESIFPGVGKVTNKKNNRKLKSNTQLIDRNLRRRVEIEERDTDRIKKKAKKQSKDKLRKVKRATEELVQKAKLANLKKHQQEGDLSAKEKKYLNSLIKRNISRLKGWQDEEAAEDLSELQAQVLEMMTGDEKNRRAKMRNQKKFKLKEKKAQANVDHRYPGLTPGLAPVGLSDEESSEEVSDDED</sequence>
<evidence type="ECO:0000256" key="7">
    <source>
        <dbReference type="RuleBase" id="RU362137"/>
    </source>
</evidence>
<organism evidence="9 10">
    <name type="scientific">Eremothecium sinecaudum</name>
    <dbReference type="NCBI Taxonomy" id="45286"/>
    <lineage>
        <taxon>Eukaryota</taxon>
        <taxon>Fungi</taxon>
        <taxon>Dikarya</taxon>
        <taxon>Ascomycota</taxon>
        <taxon>Saccharomycotina</taxon>
        <taxon>Saccharomycetes</taxon>
        <taxon>Saccharomycetales</taxon>
        <taxon>Saccharomycetaceae</taxon>
        <taxon>Eremothecium</taxon>
    </lineage>
</organism>
<feature type="compositionally biased region" description="Basic residues" evidence="8">
    <location>
        <begin position="151"/>
        <end position="165"/>
    </location>
</feature>
<evidence type="ECO:0000256" key="2">
    <source>
        <dbReference type="ARBA" id="ARBA00004604"/>
    </source>
</evidence>
<accession>A0A109UYW9</accession>
<dbReference type="Pfam" id="PF17075">
    <property type="entry name" value="RRT14"/>
    <property type="match status" value="1"/>
</dbReference>